<protein>
    <submittedName>
        <fullName evidence="5">Glycoside hydrolase family 1 protein</fullName>
    </submittedName>
</protein>
<dbReference type="InterPro" id="IPR001360">
    <property type="entry name" value="Glyco_hydro_1"/>
</dbReference>
<dbReference type="Pfam" id="PF00232">
    <property type="entry name" value="Glyco_hydro_1"/>
    <property type="match status" value="2"/>
</dbReference>
<dbReference type="PRINTS" id="PR00131">
    <property type="entry name" value="GLHYDRLASE1"/>
</dbReference>
<dbReference type="Proteomes" id="UP000509568">
    <property type="component" value="Chromosome"/>
</dbReference>
<dbReference type="GO" id="GO:0005829">
    <property type="term" value="C:cytosol"/>
    <property type="evidence" value="ECO:0007669"/>
    <property type="project" value="TreeGrafter"/>
</dbReference>
<dbReference type="PANTHER" id="PTHR10353">
    <property type="entry name" value="GLYCOSYL HYDROLASE"/>
    <property type="match status" value="1"/>
</dbReference>
<dbReference type="InterPro" id="IPR006311">
    <property type="entry name" value="TAT_signal"/>
</dbReference>
<evidence type="ECO:0000313" key="5">
    <source>
        <dbReference type="EMBL" id="QKZ04074.1"/>
    </source>
</evidence>
<dbReference type="GO" id="GO:0008422">
    <property type="term" value="F:beta-glucosidase activity"/>
    <property type="evidence" value="ECO:0007669"/>
    <property type="project" value="TreeGrafter"/>
</dbReference>
<evidence type="ECO:0000313" key="6">
    <source>
        <dbReference type="Proteomes" id="UP000509568"/>
    </source>
</evidence>
<dbReference type="GO" id="GO:0016052">
    <property type="term" value="P:carbohydrate catabolic process"/>
    <property type="evidence" value="ECO:0007669"/>
    <property type="project" value="TreeGrafter"/>
</dbReference>
<dbReference type="PROSITE" id="PS51318">
    <property type="entry name" value="TAT"/>
    <property type="match status" value="1"/>
</dbReference>
<keyword evidence="2 5" id="KW-0378">Hydrolase</keyword>
<evidence type="ECO:0000256" key="3">
    <source>
        <dbReference type="ARBA" id="ARBA00023295"/>
    </source>
</evidence>
<keyword evidence="3" id="KW-0326">Glycosidase</keyword>
<accession>A0A7D5D607</accession>
<sequence length="472" mass="51402">MSSWKVSWGLTRACIAEEHTGKKEIEIVKNTSAPLSRRDVLVGGATLALAASLPGLGYGAGKTSAFPAGFLWGAASAGHQIEGNNSDADVWLLEQVTPTVFAERSGDACDSLFRWNEDVDLVKGMGLNTYRFSLEWARIEPTEGQFSVAMLDLYKRMMGSCLERGITPMVTFNHFTTPRWFAARGGWEADGAPDLFARFCERAATHLGSHLSYATTLNEPNILAILDWLPLPFPPAFKAVEAQMLQAAARATGSANYSVANFGQYQPKLKRMLEGHRKGYQAIKSAAPQAWVGVSLSITDDQAVGPDSQRDAKRESVYGPWMEAAKTSADFIGVQNYGRQQVNAQGAMLPPKGAELTDSGEEYYPASLEGAVRYAHQATGKPVIVTENGINTANDSRRQAYIPEALAGLQRAMHDGVPVLGYVHWSLLDNFEWLFGYKPKFGLVAVDRATFKREMKGSARVLGAIAQRNGLA</sequence>
<gene>
    <name evidence="5" type="ORF">HWQ56_09885</name>
</gene>
<evidence type="ECO:0000256" key="4">
    <source>
        <dbReference type="RuleBase" id="RU003690"/>
    </source>
</evidence>
<dbReference type="Gene3D" id="3.20.20.80">
    <property type="entry name" value="Glycosidases"/>
    <property type="match status" value="1"/>
</dbReference>
<evidence type="ECO:0000256" key="1">
    <source>
        <dbReference type="ARBA" id="ARBA00010838"/>
    </source>
</evidence>
<dbReference type="InterPro" id="IPR017853">
    <property type="entry name" value="GH"/>
</dbReference>
<proteinExistence type="inferred from homology"/>
<keyword evidence="6" id="KW-1185">Reference proteome</keyword>
<dbReference type="AlphaFoldDB" id="A0A7D5D607"/>
<evidence type="ECO:0000256" key="2">
    <source>
        <dbReference type="ARBA" id="ARBA00022801"/>
    </source>
</evidence>
<dbReference type="PANTHER" id="PTHR10353:SF36">
    <property type="entry name" value="LP05116P"/>
    <property type="match status" value="1"/>
</dbReference>
<name>A0A7D5D607_9PSED</name>
<dbReference type="SUPFAM" id="SSF51445">
    <property type="entry name" value="(Trans)glycosidases"/>
    <property type="match status" value="1"/>
</dbReference>
<organism evidence="5 6">
    <name type="scientific">Pseudomonas eucalypticola</name>
    <dbReference type="NCBI Taxonomy" id="2599595"/>
    <lineage>
        <taxon>Bacteria</taxon>
        <taxon>Pseudomonadati</taxon>
        <taxon>Pseudomonadota</taxon>
        <taxon>Gammaproteobacteria</taxon>
        <taxon>Pseudomonadales</taxon>
        <taxon>Pseudomonadaceae</taxon>
        <taxon>Pseudomonas</taxon>
    </lineage>
</organism>
<reference evidence="5 6" key="1">
    <citation type="submission" date="2020-06" db="EMBL/GenBank/DDBJ databases">
        <title>Pseudomonas eucalypticola sp. nov., an endophyte of Eucalyptus dunnii leaves with biocontrol ability of eucalyptus leaf blight.</title>
        <authorList>
            <person name="Liu Y."/>
            <person name="Song Z."/>
            <person name="Zeng H."/>
            <person name="Lu M."/>
            <person name="Wang X."/>
            <person name="Lian X."/>
            <person name="Zhang Q."/>
        </authorList>
    </citation>
    <scope>NUCLEOTIDE SEQUENCE [LARGE SCALE GENOMIC DNA]</scope>
    <source>
        <strain evidence="5 6">NP-1</strain>
    </source>
</reference>
<dbReference type="KEGG" id="pez:HWQ56_09885"/>
<comment type="similarity">
    <text evidence="1 4">Belongs to the glycosyl hydrolase 1 family.</text>
</comment>
<dbReference type="EMBL" id="CP056030">
    <property type="protein sequence ID" value="QKZ04074.1"/>
    <property type="molecule type" value="Genomic_DNA"/>
</dbReference>